<evidence type="ECO:0008006" key="3">
    <source>
        <dbReference type="Google" id="ProtNLM"/>
    </source>
</evidence>
<dbReference type="PROSITE" id="PS51257">
    <property type="entry name" value="PROKAR_LIPOPROTEIN"/>
    <property type="match status" value="1"/>
</dbReference>
<name>A0A386KJY4_9CAUD</name>
<sequence length="101" mass="11024">MNRFKIWIAPVLAALALGVISCTQPNQSAHSAGAQYTGYITPSRSSSNVPVYPEFAKTDRGTYVYRVIDCQARSIVYTSSGGGITSIIMDNPRIYRELCGE</sequence>
<proteinExistence type="predicted"/>
<reference evidence="1 2" key="1">
    <citation type="submission" date="2018-08" db="EMBL/GenBank/DDBJ databases">
        <title>Complete genome sequence of five Acinetobacter baumannii phages from Abidjan, Cote d'Ivoire.</title>
        <authorList>
            <person name="Essoh C."/>
            <person name="Vernadet J.-P."/>
            <person name="Vergnaud G."/>
            <person name="Resch G."/>
            <person name="Pourcel C."/>
        </authorList>
    </citation>
    <scope>NUCLEOTIDE SEQUENCE [LARGE SCALE GENOMIC DNA]</scope>
</reference>
<keyword evidence="2" id="KW-1185">Reference proteome</keyword>
<organism evidence="1 2">
    <name type="scientific">Acinetobacter phage vB_AbaM_B09_Aci01-1</name>
    <dbReference type="NCBI Taxonomy" id="2315466"/>
    <lineage>
        <taxon>Viruses</taxon>
        <taxon>Duplodnaviria</taxon>
        <taxon>Heunggongvirae</taxon>
        <taxon>Uroviricota</taxon>
        <taxon>Caudoviricetes</taxon>
        <taxon>Saclayvirus</taxon>
        <taxon>Saclayvirus Aci011</taxon>
    </lineage>
</organism>
<evidence type="ECO:0000313" key="1">
    <source>
        <dbReference type="EMBL" id="AYD85626.1"/>
    </source>
</evidence>
<protein>
    <recommendedName>
        <fullName evidence="3">Lipoprotein</fullName>
    </recommendedName>
</protein>
<accession>A0A386KJY4</accession>
<evidence type="ECO:0000313" key="2">
    <source>
        <dbReference type="Proteomes" id="UP000267500"/>
    </source>
</evidence>
<dbReference type="EMBL" id="MH800198">
    <property type="protein sequence ID" value="AYD85626.1"/>
    <property type="molecule type" value="Genomic_DNA"/>
</dbReference>
<gene>
    <name evidence="1" type="ORF">Aci011_006</name>
</gene>
<dbReference type="Proteomes" id="UP000267500">
    <property type="component" value="Segment"/>
</dbReference>